<reference evidence="7 8" key="1">
    <citation type="submission" date="2019-01" db="EMBL/GenBank/DDBJ databases">
        <title>Egibacter rhizosphaerae EGI 80759T.</title>
        <authorList>
            <person name="Chen D.-D."/>
            <person name="Tian Y."/>
            <person name="Jiao J.-Y."/>
            <person name="Zhang X.-T."/>
            <person name="Zhang Y.-G."/>
            <person name="Zhang Y."/>
            <person name="Xiao M."/>
            <person name="Shu W.-S."/>
            <person name="Li W.-J."/>
        </authorList>
    </citation>
    <scope>NUCLEOTIDE SEQUENCE [LARGE SCALE GENOMIC DNA]</scope>
    <source>
        <strain evidence="7 8">EGI 80759</strain>
    </source>
</reference>
<dbReference type="EMBL" id="CP036402">
    <property type="protein sequence ID" value="QBI20806.1"/>
    <property type="molecule type" value="Genomic_DNA"/>
</dbReference>
<evidence type="ECO:0000256" key="3">
    <source>
        <dbReference type="RuleBase" id="RU362132"/>
    </source>
</evidence>
<gene>
    <name evidence="7" type="ORF">ER308_15345</name>
</gene>
<organism evidence="7 8">
    <name type="scientific">Egibacter rhizosphaerae</name>
    <dbReference type="NCBI Taxonomy" id="1670831"/>
    <lineage>
        <taxon>Bacteria</taxon>
        <taxon>Bacillati</taxon>
        <taxon>Actinomycetota</taxon>
        <taxon>Nitriliruptoria</taxon>
        <taxon>Egibacterales</taxon>
        <taxon>Egibacteraceae</taxon>
        <taxon>Egibacter</taxon>
    </lineage>
</organism>
<dbReference type="AlphaFoldDB" id="A0A411YI82"/>
<dbReference type="InterPro" id="IPR029061">
    <property type="entry name" value="THDP-binding"/>
</dbReference>
<dbReference type="PROSITE" id="PS00187">
    <property type="entry name" value="TPP_ENZYMES"/>
    <property type="match status" value="1"/>
</dbReference>
<dbReference type="CDD" id="cd00568">
    <property type="entry name" value="TPP_enzymes"/>
    <property type="match status" value="1"/>
</dbReference>
<dbReference type="Gene3D" id="3.40.50.1220">
    <property type="entry name" value="TPP-binding domain"/>
    <property type="match status" value="1"/>
</dbReference>
<dbReference type="GO" id="GO:0005948">
    <property type="term" value="C:acetolactate synthase complex"/>
    <property type="evidence" value="ECO:0007669"/>
    <property type="project" value="TreeGrafter"/>
</dbReference>
<comment type="similarity">
    <text evidence="1 3">Belongs to the TPP enzyme family.</text>
</comment>
<dbReference type="FunFam" id="3.40.50.970:FF:000007">
    <property type="entry name" value="Acetolactate synthase"/>
    <property type="match status" value="1"/>
</dbReference>
<dbReference type="Gene3D" id="3.40.50.970">
    <property type="match status" value="2"/>
</dbReference>
<dbReference type="InterPro" id="IPR000399">
    <property type="entry name" value="TPP-bd_CS"/>
</dbReference>
<dbReference type="NCBIfam" id="NF006052">
    <property type="entry name" value="PRK08199.1"/>
    <property type="match status" value="1"/>
</dbReference>
<accession>A0A411YI82</accession>
<dbReference type="InterPro" id="IPR029035">
    <property type="entry name" value="DHS-like_NAD/FAD-binding_dom"/>
</dbReference>
<evidence type="ECO:0000313" key="8">
    <source>
        <dbReference type="Proteomes" id="UP000291469"/>
    </source>
</evidence>
<dbReference type="GO" id="GO:0003984">
    <property type="term" value="F:acetolactate synthase activity"/>
    <property type="evidence" value="ECO:0007669"/>
    <property type="project" value="TreeGrafter"/>
</dbReference>
<dbReference type="SUPFAM" id="SSF52518">
    <property type="entry name" value="Thiamin diphosphate-binding fold (THDP-binding)"/>
    <property type="match status" value="2"/>
</dbReference>
<name>A0A411YI82_9ACTN</name>
<evidence type="ECO:0000259" key="5">
    <source>
        <dbReference type="Pfam" id="PF02775"/>
    </source>
</evidence>
<dbReference type="KEGG" id="erz:ER308_15345"/>
<dbReference type="CDD" id="cd07035">
    <property type="entry name" value="TPP_PYR_POX_like"/>
    <property type="match status" value="1"/>
</dbReference>
<dbReference type="InterPro" id="IPR012000">
    <property type="entry name" value="Thiamin_PyroP_enz_cen_dom"/>
</dbReference>
<dbReference type="GO" id="GO:0030976">
    <property type="term" value="F:thiamine pyrophosphate binding"/>
    <property type="evidence" value="ECO:0007669"/>
    <property type="project" value="InterPro"/>
</dbReference>
<dbReference type="Pfam" id="PF00205">
    <property type="entry name" value="TPP_enzyme_M"/>
    <property type="match status" value="1"/>
</dbReference>
<sequence>MTAAIDAAVAQLVAAGVRRAYTVPGESFLPLLDALDAHPAVQVLSTRHESGAGFMAEAEAKVTGAPAVVLATRGVGASNLSIAVHTARQDSTPMVVLLGQVSTQALGREAFQEIDLPTYYGEVTKGAWTVEQSERLPEQIARAVLTAISGRPGPTMLALPEDVLDSDPPVADGWRPGVEQASRPTLDAATARAVADLLGPASSPVLIAGGGAGGAREALVAFAEAFGVGVYAAFRRQDVFPNEHPNYLGHLTLGAPAETLATLHEADVVLVVGSRLSEVTTQAYTLPTSGQTVVQIDIDPSVVGAVRPVAIGAVADAEAALRALLAHAPESSASRGTRTSSLERGHEAFLAASTPSEPSDGPIHPAEVMAALGRVFPPTTIVTNDAGNFSVFAHRYWRFAEPGTQVGPTSGAMGYGVPAAIGAQLARPEGEVVALAGDGGFLMTGQELETAVRYELPITVVVFRNGLYGTIALHQGRKLGRTAAVGIGQVDLAAVARGYGATAWQVNERAELEDALWQARRSGRPALVDVVVDSDVLTPAASLSDLLGTERAR</sequence>
<dbReference type="OrthoDB" id="4959782at2"/>
<evidence type="ECO:0000259" key="4">
    <source>
        <dbReference type="Pfam" id="PF00205"/>
    </source>
</evidence>
<keyword evidence="2 3" id="KW-0786">Thiamine pyrophosphate</keyword>
<dbReference type="PANTHER" id="PTHR18968:SF120">
    <property type="entry name" value="ACETOLACTATE SYNTHASE LARGE SUBUNIT"/>
    <property type="match status" value="1"/>
</dbReference>
<dbReference type="InterPro" id="IPR012001">
    <property type="entry name" value="Thiamin_PyroP_enz_TPP-bd_dom"/>
</dbReference>
<evidence type="ECO:0000256" key="2">
    <source>
        <dbReference type="ARBA" id="ARBA00023052"/>
    </source>
</evidence>
<dbReference type="Pfam" id="PF02776">
    <property type="entry name" value="TPP_enzyme_N"/>
    <property type="match status" value="1"/>
</dbReference>
<protein>
    <submittedName>
        <fullName evidence="7">Thiamine pyrophosphate-binding protein</fullName>
    </submittedName>
</protein>
<dbReference type="SUPFAM" id="SSF52467">
    <property type="entry name" value="DHS-like NAD/FAD-binding domain"/>
    <property type="match status" value="1"/>
</dbReference>
<feature type="domain" description="Thiamine pyrophosphate enzyme TPP-binding" evidence="5">
    <location>
        <begin position="385"/>
        <end position="530"/>
    </location>
</feature>
<evidence type="ECO:0000256" key="1">
    <source>
        <dbReference type="ARBA" id="ARBA00007812"/>
    </source>
</evidence>
<dbReference type="GO" id="GO:0009097">
    <property type="term" value="P:isoleucine biosynthetic process"/>
    <property type="evidence" value="ECO:0007669"/>
    <property type="project" value="TreeGrafter"/>
</dbReference>
<dbReference type="Pfam" id="PF02775">
    <property type="entry name" value="TPP_enzyme_C"/>
    <property type="match status" value="1"/>
</dbReference>
<dbReference type="GO" id="GO:0050660">
    <property type="term" value="F:flavin adenine dinucleotide binding"/>
    <property type="evidence" value="ECO:0007669"/>
    <property type="project" value="TreeGrafter"/>
</dbReference>
<evidence type="ECO:0000313" key="7">
    <source>
        <dbReference type="EMBL" id="QBI20806.1"/>
    </source>
</evidence>
<dbReference type="RefSeq" id="WP_131155799.1">
    <property type="nucleotide sequence ID" value="NZ_CP036402.1"/>
</dbReference>
<feature type="domain" description="Thiamine pyrophosphate enzyme central" evidence="4">
    <location>
        <begin position="192"/>
        <end position="324"/>
    </location>
</feature>
<dbReference type="PANTHER" id="PTHR18968">
    <property type="entry name" value="THIAMINE PYROPHOSPHATE ENZYMES"/>
    <property type="match status" value="1"/>
</dbReference>
<dbReference type="GO" id="GO:0000287">
    <property type="term" value="F:magnesium ion binding"/>
    <property type="evidence" value="ECO:0007669"/>
    <property type="project" value="InterPro"/>
</dbReference>
<evidence type="ECO:0000259" key="6">
    <source>
        <dbReference type="Pfam" id="PF02776"/>
    </source>
</evidence>
<dbReference type="GO" id="GO:0009099">
    <property type="term" value="P:L-valine biosynthetic process"/>
    <property type="evidence" value="ECO:0007669"/>
    <property type="project" value="TreeGrafter"/>
</dbReference>
<feature type="domain" description="Thiamine pyrophosphate enzyme N-terminal TPP-binding" evidence="6">
    <location>
        <begin position="6"/>
        <end position="115"/>
    </location>
</feature>
<dbReference type="InterPro" id="IPR011766">
    <property type="entry name" value="TPP_enzyme_TPP-bd"/>
</dbReference>
<proteinExistence type="inferred from homology"/>
<dbReference type="Proteomes" id="UP000291469">
    <property type="component" value="Chromosome"/>
</dbReference>
<keyword evidence="8" id="KW-1185">Reference proteome</keyword>
<dbReference type="InterPro" id="IPR045229">
    <property type="entry name" value="TPP_enz"/>
</dbReference>